<sequence>MANELCNALCDAAATLSRGEQEEVEQVLGFLRSRQAEWTEPGMSSAALKVLCSLRTLTASRVLDMEKLRRVAAMASEAFVQGLMHSAPITAEASSRLLATAVAVAPTFETHRMDTFQLFVDVLKQHAKPLAEQAEERKKLAPAVASALMQAVAALAAPPAGTTGAFAGARLAALTLVQVAVKNADVAMRTFVEDVVAEISSSSLQVTATSAPMLRSAIEGVASAVLRLMGVSWNQCCVL</sequence>
<keyword evidence="2" id="KW-1185">Reference proteome</keyword>
<reference evidence="1" key="1">
    <citation type="submission" date="2021-02" db="EMBL/GenBank/DDBJ databases">
        <authorList>
            <person name="Dougan E. K."/>
            <person name="Rhodes N."/>
            <person name="Thang M."/>
            <person name="Chan C."/>
        </authorList>
    </citation>
    <scope>NUCLEOTIDE SEQUENCE</scope>
</reference>
<evidence type="ECO:0000313" key="2">
    <source>
        <dbReference type="Proteomes" id="UP000604046"/>
    </source>
</evidence>
<comment type="caution">
    <text evidence="1">The sequence shown here is derived from an EMBL/GenBank/DDBJ whole genome shotgun (WGS) entry which is preliminary data.</text>
</comment>
<dbReference type="EMBL" id="CAJNDS010002402">
    <property type="protein sequence ID" value="CAE7461421.1"/>
    <property type="molecule type" value="Genomic_DNA"/>
</dbReference>
<evidence type="ECO:0000313" key="1">
    <source>
        <dbReference type="EMBL" id="CAE7461421.1"/>
    </source>
</evidence>
<organism evidence="1 2">
    <name type="scientific">Symbiodinium natans</name>
    <dbReference type="NCBI Taxonomy" id="878477"/>
    <lineage>
        <taxon>Eukaryota</taxon>
        <taxon>Sar</taxon>
        <taxon>Alveolata</taxon>
        <taxon>Dinophyceae</taxon>
        <taxon>Suessiales</taxon>
        <taxon>Symbiodiniaceae</taxon>
        <taxon>Symbiodinium</taxon>
    </lineage>
</organism>
<accession>A0A812S2T4</accession>
<name>A0A812S2T4_9DINO</name>
<protein>
    <submittedName>
        <fullName evidence="1">Uncharacterized protein</fullName>
    </submittedName>
</protein>
<dbReference type="OrthoDB" id="10473228at2759"/>
<dbReference type="AlphaFoldDB" id="A0A812S2T4"/>
<dbReference type="Proteomes" id="UP000604046">
    <property type="component" value="Unassembled WGS sequence"/>
</dbReference>
<gene>
    <name evidence="1" type="ORF">SNAT2548_LOCUS25660</name>
</gene>
<proteinExistence type="predicted"/>